<sequence>MLKYLIIPGLILSLGSISLSAQQKEKNLEKATFGAGCFWCVEAIYELVEGVDHVEAGYSGGHVEDPTYREVTSGRTGHAEVARIHYDPDVISYEELLEVLWHTHNPTTLNRQGNDVGPQYRSVIFYHNKEQKEIAEKSLKKTDESDLWDDPIVTKIQPLENYYTAENYHQNYFENNPNAGYCSIVIAPKVKKFKKEFSHLLKDS</sequence>
<gene>
    <name evidence="4" type="primary">msrA</name>
    <name evidence="7" type="ORF">SAMN06265219_112105</name>
</gene>
<dbReference type="GO" id="GO:0033744">
    <property type="term" value="F:L-methionine:thioredoxin-disulfide S-oxidoreductase activity"/>
    <property type="evidence" value="ECO:0007669"/>
    <property type="project" value="RHEA"/>
</dbReference>
<dbReference type="SUPFAM" id="SSF55068">
    <property type="entry name" value="Peptide methionine sulfoxide reductase"/>
    <property type="match status" value="1"/>
</dbReference>
<evidence type="ECO:0000256" key="5">
    <source>
        <dbReference type="SAM" id="SignalP"/>
    </source>
</evidence>
<evidence type="ECO:0000256" key="4">
    <source>
        <dbReference type="HAMAP-Rule" id="MF_01401"/>
    </source>
</evidence>
<dbReference type="GO" id="GO:0008113">
    <property type="term" value="F:peptide-methionine (S)-S-oxide reductase activity"/>
    <property type="evidence" value="ECO:0007669"/>
    <property type="project" value="UniProtKB-UniRule"/>
</dbReference>
<dbReference type="EC" id="1.8.4.11" evidence="4"/>
<evidence type="ECO:0000256" key="1">
    <source>
        <dbReference type="ARBA" id="ARBA00023002"/>
    </source>
</evidence>
<dbReference type="OrthoDB" id="4174719at2"/>
<dbReference type="NCBIfam" id="TIGR00401">
    <property type="entry name" value="msrA"/>
    <property type="match status" value="1"/>
</dbReference>
<keyword evidence="8" id="KW-1185">Reference proteome</keyword>
<dbReference type="HAMAP" id="MF_01401">
    <property type="entry name" value="MsrA"/>
    <property type="match status" value="1"/>
</dbReference>
<proteinExistence type="inferred from homology"/>
<keyword evidence="5" id="KW-0732">Signal</keyword>
<name>A0A521EKF1_9BACT</name>
<feature type="domain" description="Peptide methionine sulphoxide reductase MsrA" evidence="6">
    <location>
        <begin position="30"/>
        <end position="182"/>
    </location>
</feature>
<evidence type="ECO:0000259" key="6">
    <source>
        <dbReference type="Pfam" id="PF01625"/>
    </source>
</evidence>
<dbReference type="Proteomes" id="UP000317557">
    <property type="component" value="Unassembled WGS sequence"/>
</dbReference>
<dbReference type="PANTHER" id="PTHR43774:SF1">
    <property type="entry name" value="PEPTIDE METHIONINE SULFOXIDE REDUCTASE MSRA 2"/>
    <property type="match status" value="1"/>
</dbReference>
<evidence type="ECO:0000256" key="2">
    <source>
        <dbReference type="ARBA" id="ARBA00047806"/>
    </source>
</evidence>
<feature type="signal peptide" evidence="5">
    <location>
        <begin position="1"/>
        <end position="21"/>
    </location>
</feature>
<keyword evidence="1 4" id="KW-0560">Oxidoreductase</keyword>
<dbReference type="AlphaFoldDB" id="A0A521EKF1"/>
<protein>
    <recommendedName>
        <fullName evidence="4">Peptide methionine sulfoxide reductase MsrA</fullName>
        <shortName evidence="4">Protein-methionine-S-oxide reductase</shortName>
        <ecNumber evidence="4">1.8.4.11</ecNumber>
    </recommendedName>
    <alternativeName>
        <fullName evidence="4">Peptide-methionine (S)-S-oxide reductase</fullName>
        <shortName evidence="4">Peptide Met(O) reductase</shortName>
    </alternativeName>
</protein>
<dbReference type="Gene3D" id="3.30.1060.10">
    <property type="entry name" value="Peptide methionine sulphoxide reductase MsrA"/>
    <property type="match status" value="1"/>
</dbReference>
<reference evidence="7 8" key="1">
    <citation type="submission" date="2017-05" db="EMBL/GenBank/DDBJ databases">
        <authorList>
            <person name="Varghese N."/>
            <person name="Submissions S."/>
        </authorList>
    </citation>
    <scope>NUCLEOTIDE SEQUENCE [LARGE SCALE GENOMIC DNA]</scope>
    <source>
        <strain evidence="7 8">DSM 21985</strain>
    </source>
</reference>
<accession>A0A521EKF1</accession>
<comment type="similarity">
    <text evidence="4">Belongs to the MsrA Met sulfoxide reductase family.</text>
</comment>
<comment type="function">
    <text evidence="4">Has an important function as a repair enzyme for proteins that have been inactivated by oxidation. Catalyzes the reversible oxidation-reduction of methionine sulfoxide in proteins to methionine.</text>
</comment>
<evidence type="ECO:0000313" key="8">
    <source>
        <dbReference type="Proteomes" id="UP000317557"/>
    </source>
</evidence>
<feature type="chain" id="PRO_5021835522" description="Peptide methionine sulfoxide reductase MsrA" evidence="5">
    <location>
        <begin position="22"/>
        <end position="204"/>
    </location>
</feature>
<evidence type="ECO:0000256" key="3">
    <source>
        <dbReference type="ARBA" id="ARBA00048782"/>
    </source>
</evidence>
<organism evidence="7 8">
    <name type="scientific">Gracilimonas mengyeensis</name>
    <dbReference type="NCBI Taxonomy" id="1302730"/>
    <lineage>
        <taxon>Bacteria</taxon>
        <taxon>Pseudomonadati</taxon>
        <taxon>Balneolota</taxon>
        <taxon>Balneolia</taxon>
        <taxon>Balneolales</taxon>
        <taxon>Balneolaceae</taxon>
        <taxon>Gracilimonas</taxon>
    </lineage>
</organism>
<comment type="catalytic activity">
    <reaction evidence="3 4">
        <text>[thioredoxin]-disulfide + L-methionine + H2O = L-methionine (S)-S-oxide + [thioredoxin]-dithiol</text>
        <dbReference type="Rhea" id="RHEA:19993"/>
        <dbReference type="Rhea" id="RHEA-COMP:10698"/>
        <dbReference type="Rhea" id="RHEA-COMP:10700"/>
        <dbReference type="ChEBI" id="CHEBI:15377"/>
        <dbReference type="ChEBI" id="CHEBI:29950"/>
        <dbReference type="ChEBI" id="CHEBI:50058"/>
        <dbReference type="ChEBI" id="CHEBI:57844"/>
        <dbReference type="ChEBI" id="CHEBI:58772"/>
        <dbReference type="EC" id="1.8.4.11"/>
    </reaction>
</comment>
<evidence type="ECO:0000313" key="7">
    <source>
        <dbReference type="EMBL" id="SMO84397.1"/>
    </source>
</evidence>
<dbReference type="InterPro" id="IPR002569">
    <property type="entry name" value="Met_Sox_Rdtase_MsrA_dom"/>
</dbReference>
<dbReference type="PANTHER" id="PTHR43774">
    <property type="entry name" value="PEPTIDE METHIONINE SULFOXIDE REDUCTASE"/>
    <property type="match status" value="1"/>
</dbReference>
<dbReference type="InterPro" id="IPR036509">
    <property type="entry name" value="Met_Sox_Rdtase_MsrA_sf"/>
</dbReference>
<feature type="active site" evidence="4">
    <location>
        <position position="37"/>
    </location>
</feature>
<comment type="catalytic activity">
    <reaction evidence="2 4">
        <text>L-methionyl-[protein] + [thioredoxin]-disulfide + H2O = L-methionyl-(S)-S-oxide-[protein] + [thioredoxin]-dithiol</text>
        <dbReference type="Rhea" id="RHEA:14217"/>
        <dbReference type="Rhea" id="RHEA-COMP:10698"/>
        <dbReference type="Rhea" id="RHEA-COMP:10700"/>
        <dbReference type="Rhea" id="RHEA-COMP:12313"/>
        <dbReference type="Rhea" id="RHEA-COMP:12315"/>
        <dbReference type="ChEBI" id="CHEBI:15377"/>
        <dbReference type="ChEBI" id="CHEBI:16044"/>
        <dbReference type="ChEBI" id="CHEBI:29950"/>
        <dbReference type="ChEBI" id="CHEBI:44120"/>
        <dbReference type="ChEBI" id="CHEBI:50058"/>
        <dbReference type="EC" id="1.8.4.11"/>
    </reaction>
</comment>
<dbReference type="EMBL" id="FXTP01000012">
    <property type="protein sequence ID" value="SMO84397.1"/>
    <property type="molecule type" value="Genomic_DNA"/>
</dbReference>
<dbReference type="Pfam" id="PF01625">
    <property type="entry name" value="PMSR"/>
    <property type="match status" value="1"/>
</dbReference>